<dbReference type="SUPFAM" id="SSF48613">
    <property type="entry name" value="Heme oxygenase-like"/>
    <property type="match status" value="1"/>
</dbReference>
<comment type="catalytic activity">
    <reaction evidence="1">
        <text>thiamine + H2O = 5-(2-hydroxyethyl)-4-methylthiazole + 4-amino-5-hydroxymethyl-2-methylpyrimidine + H(+)</text>
        <dbReference type="Rhea" id="RHEA:17509"/>
        <dbReference type="ChEBI" id="CHEBI:15377"/>
        <dbReference type="ChEBI" id="CHEBI:15378"/>
        <dbReference type="ChEBI" id="CHEBI:16892"/>
        <dbReference type="ChEBI" id="CHEBI:17957"/>
        <dbReference type="ChEBI" id="CHEBI:18385"/>
        <dbReference type="EC" id="3.5.99.2"/>
    </reaction>
</comment>
<proteinExistence type="inferred from homology"/>
<dbReference type="PANTHER" id="PTHR43198:SF2">
    <property type="entry name" value="SI:CH1073-67J19.1-RELATED"/>
    <property type="match status" value="1"/>
</dbReference>
<name>A0A8T4HG70_9SPHI</name>
<evidence type="ECO:0000313" key="3">
    <source>
        <dbReference type="EMBL" id="MBP3944317.1"/>
    </source>
</evidence>
<dbReference type="InterPro" id="IPR016084">
    <property type="entry name" value="Haem_Oase-like_multi-hlx"/>
</dbReference>
<comment type="function">
    <text evidence="1">Catalyzes an amino-pyrimidine hydrolysis reaction at the C5' of the pyrimidine moiety of thiamine compounds, a reaction that is part of a thiamine salvage pathway.</text>
</comment>
<sequence length="218" mass="24715">MKWSEATWQESQAIYSAIINLPFIQEMTAGTLEVTKFQFYLKQDALYLTYFGSVLAAIAAKLADPKHALAYLGYAEQAIVVERVLHESFFKQYAIADYGEMQPSCHHYCHYLRAVVGFESVEVAAAATLPCFWIYGEVGRYIKDRVQQPNNPYQAWVDTYAAADFNTSVTEAIAICDALAENASEATREQMTKAFLRAAYFEYDFWLAAQTQVSWTPL</sequence>
<comment type="similarity">
    <text evidence="1">Belongs to the TenA family.</text>
</comment>
<dbReference type="GO" id="GO:0009228">
    <property type="term" value="P:thiamine biosynthetic process"/>
    <property type="evidence" value="ECO:0007669"/>
    <property type="project" value="UniProtKB-KW"/>
</dbReference>
<dbReference type="EMBL" id="JAGKSB010000016">
    <property type="protein sequence ID" value="MBP3944317.1"/>
    <property type="molecule type" value="Genomic_DNA"/>
</dbReference>
<keyword evidence="1" id="KW-0784">Thiamine biosynthesis</keyword>
<evidence type="ECO:0000259" key="2">
    <source>
        <dbReference type="Pfam" id="PF03070"/>
    </source>
</evidence>
<dbReference type="InterPro" id="IPR050967">
    <property type="entry name" value="Thiamine_Salvage_TenA"/>
</dbReference>
<keyword evidence="1" id="KW-0378">Hydrolase</keyword>
<dbReference type="EC" id="3.5.99.2" evidence="1"/>
<dbReference type="InterPro" id="IPR004305">
    <property type="entry name" value="Thiaminase-2/PQQC"/>
</dbReference>
<evidence type="ECO:0000256" key="1">
    <source>
        <dbReference type="RuleBase" id="RU363093"/>
    </source>
</evidence>
<dbReference type="AlphaFoldDB" id="A0A8T4HG70"/>
<dbReference type="GO" id="GO:0005829">
    <property type="term" value="C:cytosol"/>
    <property type="evidence" value="ECO:0007669"/>
    <property type="project" value="TreeGrafter"/>
</dbReference>
<accession>A0A8T4HG70</accession>
<dbReference type="InterPro" id="IPR027574">
    <property type="entry name" value="Thiaminase_II"/>
</dbReference>
<dbReference type="PANTHER" id="PTHR43198">
    <property type="entry name" value="BIFUNCTIONAL TH2 PROTEIN"/>
    <property type="match status" value="1"/>
</dbReference>
<feature type="domain" description="Thiaminase-2/PQQC" evidence="2">
    <location>
        <begin position="8"/>
        <end position="210"/>
    </location>
</feature>
<protein>
    <recommendedName>
        <fullName evidence="1">Aminopyrimidine aminohydrolase</fullName>
        <ecNumber evidence="1">3.5.99.2</ecNumber>
    </recommendedName>
</protein>
<dbReference type="CDD" id="cd19365">
    <property type="entry name" value="TenA_C-like"/>
    <property type="match status" value="1"/>
</dbReference>
<dbReference type="Gene3D" id="1.20.910.10">
    <property type="entry name" value="Heme oxygenase-like"/>
    <property type="match status" value="1"/>
</dbReference>
<dbReference type="RefSeq" id="WP_353547823.1">
    <property type="nucleotide sequence ID" value="NZ_JAGKSB010000016.1"/>
</dbReference>
<comment type="pathway">
    <text evidence="1">Cofactor biosynthesis; thiamine diphosphate biosynthesis.</text>
</comment>
<dbReference type="GO" id="GO:0050334">
    <property type="term" value="F:thiaminase activity"/>
    <property type="evidence" value="ECO:0007669"/>
    <property type="project" value="UniProtKB-EC"/>
</dbReference>
<evidence type="ECO:0000313" key="4">
    <source>
        <dbReference type="Proteomes" id="UP000679691"/>
    </source>
</evidence>
<comment type="caution">
    <text evidence="3">The sequence shown here is derived from an EMBL/GenBank/DDBJ whole genome shotgun (WGS) entry which is preliminary data.</text>
</comment>
<reference evidence="3" key="1">
    <citation type="submission" date="2021-03" db="EMBL/GenBank/DDBJ databases">
        <authorList>
            <person name="Lu T."/>
            <person name="Wang Q."/>
            <person name="Han X."/>
        </authorList>
    </citation>
    <scope>NUCLEOTIDE SEQUENCE</scope>
    <source>
        <strain evidence="3">WQ 2009</strain>
    </source>
</reference>
<comment type="catalytic activity">
    <reaction evidence="1">
        <text>4-amino-5-aminomethyl-2-methylpyrimidine + H2O = 4-amino-5-hydroxymethyl-2-methylpyrimidine + NH4(+)</text>
        <dbReference type="Rhea" id="RHEA:31799"/>
        <dbReference type="ChEBI" id="CHEBI:15377"/>
        <dbReference type="ChEBI" id="CHEBI:16892"/>
        <dbReference type="ChEBI" id="CHEBI:28938"/>
        <dbReference type="ChEBI" id="CHEBI:63416"/>
        <dbReference type="EC" id="3.5.99.2"/>
    </reaction>
</comment>
<dbReference type="NCBIfam" id="TIGR04306">
    <property type="entry name" value="salvage_TenA"/>
    <property type="match status" value="1"/>
</dbReference>
<dbReference type="Pfam" id="PF03070">
    <property type="entry name" value="TENA_THI-4"/>
    <property type="match status" value="1"/>
</dbReference>
<gene>
    <name evidence="3" type="primary">tenA</name>
    <name evidence="3" type="ORF">J5U18_12275</name>
</gene>
<keyword evidence="4" id="KW-1185">Reference proteome</keyword>
<organism evidence="3 4">
    <name type="scientific">Rhinopithecimicrobium faecis</name>
    <dbReference type="NCBI Taxonomy" id="2820698"/>
    <lineage>
        <taxon>Bacteria</taxon>
        <taxon>Pseudomonadati</taxon>
        <taxon>Bacteroidota</taxon>
        <taxon>Sphingobacteriia</taxon>
        <taxon>Sphingobacteriales</taxon>
        <taxon>Sphingobacteriaceae</taxon>
        <taxon>Rhinopithecimicrobium</taxon>
    </lineage>
</organism>
<dbReference type="Proteomes" id="UP000679691">
    <property type="component" value="Unassembled WGS sequence"/>
</dbReference>